<dbReference type="EMBL" id="JTDO01000061">
    <property type="protein sequence ID" value="KLT71939.1"/>
    <property type="molecule type" value="Genomic_DNA"/>
</dbReference>
<reference evidence="2 3" key="1">
    <citation type="submission" date="2014-11" db="EMBL/GenBank/DDBJ databases">
        <title>Genome of a novel goose pathogen.</title>
        <authorList>
            <person name="Hansen C.M."/>
            <person name="Hueffer K."/>
            <person name="Choi S.C."/>
        </authorList>
    </citation>
    <scope>NUCLEOTIDE SEQUENCE [LARGE SCALE GENOMIC DNA]</scope>
    <source>
        <strain evidence="2 3">KH1503</strain>
    </source>
</reference>
<feature type="transmembrane region" description="Helical" evidence="1">
    <location>
        <begin position="28"/>
        <end position="49"/>
    </location>
</feature>
<evidence type="ECO:0000256" key="1">
    <source>
        <dbReference type="SAM" id="Phobius"/>
    </source>
</evidence>
<evidence type="ECO:0000313" key="3">
    <source>
        <dbReference type="Proteomes" id="UP000036027"/>
    </source>
</evidence>
<dbReference type="InterPro" id="IPR010266">
    <property type="entry name" value="NnrS"/>
</dbReference>
<dbReference type="RefSeq" id="WP_047761965.1">
    <property type="nucleotide sequence ID" value="NZ_JTDO01000061.1"/>
</dbReference>
<feature type="non-terminal residue" evidence="2">
    <location>
        <position position="97"/>
    </location>
</feature>
<name>A0A0J0YP97_9NEIS</name>
<evidence type="ECO:0000313" key="2">
    <source>
        <dbReference type="EMBL" id="KLT71939.1"/>
    </source>
</evidence>
<comment type="caution">
    <text evidence="2">The sequence shown here is derived from an EMBL/GenBank/DDBJ whole genome shotgun (WGS) entry which is preliminary data.</text>
</comment>
<keyword evidence="1" id="KW-1133">Transmembrane helix</keyword>
<accession>A0A0J0YP97</accession>
<organism evidence="2 3">
    <name type="scientific">Neisseria arctica</name>
    <dbReference type="NCBI Taxonomy" id="1470200"/>
    <lineage>
        <taxon>Bacteria</taxon>
        <taxon>Pseudomonadati</taxon>
        <taxon>Pseudomonadota</taxon>
        <taxon>Betaproteobacteria</taxon>
        <taxon>Neisseriales</taxon>
        <taxon>Neisseriaceae</taxon>
        <taxon>Neisseria</taxon>
    </lineage>
</organism>
<sequence length="97" mass="10429">HDPLLLVLFAGYLFTALGLIVIAPAQWLPAYLSLGIHLIGVGGIGLLSIGMMARTALGHTGRAIYPAPPLARYSFVAMLLAPLVRISQYFTNKTAYF</sequence>
<protein>
    <submittedName>
        <fullName evidence="2">NnrS protein</fullName>
    </submittedName>
</protein>
<dbReference type="Proteomes" id="UP000036027">
    <property type="component" value="Unassembled WGS sequence"/>
</dbReference>
<feature type="non-terminal residue" evidence="2">
    <location>
        <position position="1"/>
    </location>
</feature>
<keyword evidence="1" id="KW-0812">Transmembrane</keyword>
<feature type="transmembrane region" description="Helical" evidence="1">
    <location>
        <begin position="70"/>
        <end position="90"/>
    </location>
</feature>
<keyword evidence="3" id="KW-1185">Reference proteome</keyword>
<keyword evidence="1" id="KW-0472">Membrane</keyword>
<proteinExistence type="predicted"/>
<dbReference type="Pfam" id="PF05940">
    <property type="entry name" value="NnrS"/>
    <property type="match status" value="1"/>
</dbReference>
<dbReference type="AlphaFoldDB" id="A0A0J0YP97"/>
<dbReference type="PATRIC" id="fig|1470200.3.peg.2231"/>
<gene>
    <name evidence="2" type="ORF">PL75_10945</name>
</gene>